<organism evidence="1 2">
    <name type="scientific">Pleurodeles waltl</name>
    <name type="common">Iberian ribbed newt</name>
    <dbReference type="NCBI Taxonomy" id="8319"/>
    <lineage>
        <taxon>Eukaryota</taxon>
        <taxon>Metazoa</taxon>
        <taxon>Chordata</taxon>
        <taxon>Craniata</taxon>
        <taxon>Vertebrata</taxon>
        <taxon>Euteleostomi</taxon>
        <taxon>Amphibia</taxon>
        <taxon>Batrachia</taxon>
        <taxon>Caudata</taxon>
        <taxon>Salamandroidea</taxon>
        <taxon>Salamandridae</taxon>
        <taxon>Pleurodelinae</taxon>
        <taxon>Pleurodeles</taxon>
    </lineage>
</organism>
<dbReference type="EMBL" id="JANPWB010000009">
    <property type="protein sequence ID" value="KAJ1147449.1"/>
    <property type="molecule type" value="Genomic_DNA"/>
</dbReference>
<proteinExistence type="predicted"/>
<protein>
    <submittedName>
        <fullName evidence="1">Uncharacterized protein</fullName>
    </submittedName>
</protein>
<comment type="caution">
    <text evidence="1">The sequence shown here is derived from an EMBL/GenBank/DDBJ whole genome shotgun (WGS) entry which is preliminary data.</text>
</comment>
<dbReference type="Proteomes" id="UP001066276">
    <property type="component" value="Chromosome 5"/>
</dbReference>
<dbReference type="AlphaFoldDB" id="A0AAV7R3V2"/>
<name>A0AAV7R3V2_PLEWA</name>
<gene>
    <name evidence="1" type="ORF">NDU88_000313</name>
</gene>
<keyword evidence="2" id="KW-1185">Reference proteome</keyword>
<reference evidence="1" key="1">
    <citation type="journal article" date="2022" name="bioRxiv">
        <title>Sequencing and chromosome-scale assembly of the giantPleurodeles waltlgenome.</title>
        <authorList>
            <person name="Brown T."/>
            <person name="Elewa A."/>
            <person name="Iarovenko S."/>
            <person name="Subramanian E."/>
            <person name="Araus A.J."/>
            <person name="Petzold A."/>
            <person name="Susuki M."/>
            <person name="Suzuki K.-i.T."/>
            <person name="Hayashi T."/>
            <person name="Toyoda A."/>
            <person name="Oliveira C."/>
            <person name="Osipova E."/>
            <person name="Leigh N.D."/>
            <person name="Simon A."/>
            <person name="Yun M.H."/>
        </authorList>
    </citation>
    <scope>NUCLEOTIDE SEQUENCE</scope>
    <source>
        <strain evidence="1">20211129_DDA</strain>
        <tissue evidence="1">Liver</tissue>
    </source>
</reference>
<accession>A0AAV7R3V2</accession>
<sequence>MRAGALVSVCTDACRCVGQCVYGYVRVCWSVCVRIRAGVLVSVCTDTCGCVGQCVYGYVRVFWSVSGCVRVRRSVCVRMRVDAPKVTFLCFRREEPGLAAGMHLALSSVAAAGVRLADRG</sequence>
<evidence type="ECO:0000313" key="2">
    <source>
        <dbReference type="Proteomes" id="UP001066276"/>
    </source>
</evidence>
<evidence type="ECO:0000313" key="1">
    <source>
        <dbReference type="EMBL" id="KAJ1147449.1"/>
    </source>
</evidence>